<evidence type="ECO:0000256" key="6">
    <source>
        <dbReference type="PROSITE-ProRule" id="PRU00221"/>
    </source>
</evidence>
<evidence type="ECO:0000313" key="8">
    <source>
        <dbReference type="EMBL" id="KAA6381713.1"/>
    </source>
</evidence>
<dbReference type="InterPro" id="IPR036322">
    <property type="entry name" value="WD40_repeat_dom_sf"/>
</dbReference>
<dbReference type="Pfam" id="PF00400">
    <property type="entry name" value="WD40"/>
    <property type="match status" value="2"/>
</dbReference>
<evidence type="ECO:0000256" key="1">
    <source>
        <dbReference type="ARBA" id="ARBA00004123"/>
    </source>
</evidence>
<evidence type="ECO:0000259" key="7">
    <source>
        <dbReference type="Pfam" id="PF12265"/>
    </source>
</evidence>
<evidence type="ECO:0000256" key="4">
    <source>
        <dbReference type="ARBA" id="ARBA00022853"/>
    </source>
</evidence>
<dbReference type="PROSITE" id="PS50082">
    <property type="entry name" value="WD_REPEATS_2"/>
    <property type="match status" value="1"/>
</dbReference>
<dbReference type="Pfam" id="PF12265">
    <property type="entry name" value="CAF1C_H4-bd"/>
    <property type="match status" value="1"/>
</dbReference>
<keyword evidence="3" id="KW-0677">Repeat</keyword>
<comment type="subcellular location">
    <subcellularLocation>
        <location evidence="1">Nucleus</location>
    </subcellularLocation>
</comment>
<proteinExistence type="predicted"/>
<dbReference type="OrthoDB" id="427795at2759"/>
<dbReference type="SUPFAM" id="SSF50978">
    <property type="entry name" value="WD40 repeat-like"/>
    <property type="match status" value="1"/>
</dbReference>
<keyword evidence="5" id="KW-0539">Nucleus</keyword>
<protein>
    <submittedName>
        <fullName evidence="8">Putative histone-binding protein RBBP4</fullName>
    </submittedName>
</protein>
<dbReference type="PROSITE" id="PS00678">
    <property type="entry name" value="WD_REPEATS_1"/>
    <property type="match status" value="1"/>
</dbReference>
<dbReference type="Proteomes" id="UP000324800">
    <property type="component" value="Unassembled WGS sequence"/>
</dbReference>
<dbReference type="AlphaFoldDB" id="A0A5J4VH74"/>
<accession>A0A5J4VH74</accession>
<dbReference type="InterPro" id="IPR015943">
    <property type="entry name" value="WD40/YVTN_repeat-like_dom_sf"/>
</dbReference>
<keyword evidence="2 6" id="KW-0853">WD repeat</keyword>
<evidence type="ECO:0000256" key="5">
    <source>
        <dbReference type="ARBA" id="ARBA00023242"/>
    </source>
</evidence>
<comment type="caution">
    <text evidence="8">The sequence shown here is derived from an EMBL/GenBank/DDBJ whole genome shotgun (WGS) entry which is preliminary data.</text>
</comment>
<keyword evidence="4" id="KW-0156">Chromatin regulator</keyword>
<dbReference type="GO" id="GO:0006325">
    <property type="term" value="P:chromatin organization"/>
    <property type="evidence" value="ECO:0007669"/>
    <property type="project" value="UniProtKB-KW"/>
</dbReference>
<gene>
    <name evidence="8" type="ORF">EZS28_022759</name>
</gene>
<dbReference type="InterPro" id="IPR001680">
    <property type="entry name" value="WD40_rpt"/>
</dbReference>
<feature type="domain" description="Histone-binding protein RBBP4-like N-terminal" evidence="7">
    <location>
        <begin position="9"/>
        <end position="77"/>
    </location>
</feature>
<name>A0A5J4VH74_9EUKA</name>
<dbReference type="InterPro" id="IPR019775">
    <property type="entry name" value="WD40_repeat_CS"/>
</dbReference>
<dbReference type="Gene3D" id="2.130.10.10">
    <property type="entry name" value="YVTN repeat-like/Quinoprotein amine dehydrogenase"/>
    <property type="match status" value="2"/>
</dbReference>
<evidence type="ECO:0000256" key="2">
    <source>
        <dbReference type="ARBA" id="ARBA00022574"/>
    </source>
</evidence>
<evidence type="ECO:0000256" key="3">
    <source>
        <dbReference type="ARBA" id="ARBA00022737"/>
    </source>
</evidence>
<sequence>MDAPADGAYAEWQHSAPFLYEKAIVKVFQDGPVSTCQWKDTQMRDKSKRYIVYSLITGTFNLDGKSNFLNIHTVRFPNEALANDSDATPEDFKYFEDIKDRIDVLKNIPHNGPITRWDLRKEQYAAKIHQQHSGYNGSFLSVDINKFYPNLAITSSSDTRIYLWDLRNMSRVLHLCAFHRMPSSIAKWNPNVPNIFASGGNDSLVVIWDLEKIGAEVSVKDSIDGPPEAIFLHSGHVSPCCDISWNPHEPFGIASVEREGMLHIWEPSSAVINPQLIDAEFMPKRN</sequence>
<dbReference type="SMART" id="SM00320">
    <property type="entry name" value="WD40"/>
    <property type="match status" value="3"/>
</dbReference>
<dbReference type="InterPro" id="IPR022052">
    <property type="entry name" value="Histone-bd_RBBP4-like_N"/>
</dbReference>
<dbReference type="PANTHER" id="PTHR22850">
    <property type="entry name" value="WD40 REPEAT FAMILY"/>
    <property type="match status" value="1"/>
</dbReference>
<dbReference type="InterPro" id="IPR050459">
    <property type="entry name" value="WD_repeat_RBAP46/RBAP48/MSI1"/>
</dbReference>
<reference evidence="8 9" key="1">
    <citation type="submission" date="2019-03" db="EMBL/GenBank/DDBJ databases">
        <title>Single cell metagenomics reveals metabolic interactions within the superorganism composed of flagellate Streblomastix strix and complex community of Bacteroidetes bacteria on its surface.</title>
        <authorList>
            <person name="Treitli S.C."/>
            <person name="Kolisko M."/>
            <person name="Husnik F."/>
            <person name="Keeling P."/>
            <person name="Hampl V."/>
        </authorList>
    </citation>
    <scope>NUCLEOTIDE SEQUENCE [LARGE SCALE GENOMIC DNA]</scope>
    <source>
        <strain evidence="8">ST1C</strain>
    </source>
</reference>
<feature type="repeat" description="WD" evidence="6">
    <location>
        <begin position="176"/>
        <end position="211"/>
    </location>
</feature>
<dbReference type="EMBL" id="SNRW01007171">
    <property type="protein sequence ID" value="KAA6381713.1"/>
    <property type="molecule type" value="Genomic_DNA"/>
</dbReference>
<dbReference type="GO" id="GO:0005634">
    <property type="term" value="C:nucleus"/>
    <property type="evidence" value="ECO:0007669"/>
    <property type="project" value="UniProtKB-SubCell"/>
</dbReference>
<organism evidence="8 9">
    <name type="scientific">Streblomastix strix</name>
    <dbReference type="NCBI Taxonomy" id="222440"/>
    <lineage>
        <taxon>Eukaryota</taxon>
        <taxon>Metamonada</taxon>
        <taxon>Preaxostyla</taxon>
        <taxon>Oxymonadida</taxon>
        <taxon>Streblomastigidae</taxon>
        <taxon>Streblomastix</taxon>
    </lineage>
</organism>
<evidence type="ECO:0000313" key="9">
    <source>
        <dbReference type="Proteomes" id="UP000324800"/>
    </source>
</evidence>